<evidence type="ECO:0000313" key="2">
    <source>
        <dbReference type="Proteomes" id="UP000179860"/>
    </source>
</evidence>
<dbReference type="Gene3D" id="3.90.550.10">
    <property type="entry name" value="Spore Coat Polysaccharide Biosynthesis Protein SpsA, Chain A"/>
    <property type="match status" value="1"/>
</dbReference>
<dbReference type="OrthoDB" id="8769632at2"/>
<organism evidence="1 2">
    <name type="scientific">Paraburkholderia sprentiae WSM5005</name>
    <dbReference type="NCBI Taxonomy" id="754502"/>
    <lineage>
        <taxon>Bacteria</taxon>
        <taxon>Pseudomonadati</taxon>
        <taxon>Pseudomonadota</taxon>
        <taxon>Betaproteobacteria</taxon>
        <taxon>Burkholderiales</taxon>
        <taxon>Burkholderiaceae</taxon>
        <taxon>Paraburkholderia</taxon>
    </lineage>
</organism>
<sequence>MKPIRFVCGTRRNPQEFSNETALGRSLKLYNHLQHAQLHLFDQNARGLSTIYNEAIDYAAHHPAILVFAHDDVWLQDFFWTERVLEGLARFDVIGLAGNTRRVPRQPSWAFVSPEFKWDEPRFLSGTVGHGKGFPCDIVSTFGPSGVEVKLLDGLMLIADSAKLIEAGLRFDDQFAFHFYDMDFCRQAELKGVRMGTWPLSVVHESGGAFGSGGWREGYERYLRKYGE</sequence>
<reference evidence="1" key="2">
    <citation type="submission" date="2021-06" db="EMBL/GenBank/DDBJ databases">
        <authorList>
            <person name="Rogers T.H."/>
            <person name="Ramsay J.P."/>
            <person name="Wang P."/>
            <person name="Terpolilli J."/>
        </authorList>
    </citation>
    <scope>NUCLEOTIDE SEQUENCE [LARGE SCALE GENOMIC DNA]</scope>
    <source>
        <strain evidence="1">WSM5005</strain>
    </source>
</reference>
<reference evidence="1" key="1">
    <citation type="submission" date="2016-09" db="EMBL/GenBank/DDBJ databases">
        <title>The Complete Genome of Burkholderia sprentiae wsm5005.</title>
        <authorList>
            <person name="De Meyer S."/>
            <person name="Wang P."/>
            <person name="Terpolilli J."/>
        </authorList>
    </citation>
    <scope>NUCLEOTIDE SEQUENCE [LARGE SCALE GENOMIC DNA]</scope>
    <source>
        <strain evidence="1">WSM5005</strain>
    </source>
</reference>
<protein>
    <recommendedName>
        <fullName evidence="3">Glycosyltransferase like family protein</fullName>
    </recommendedName>
</protein>
<dbReference type="STRING" id="754502.BJG93_13185"/>
<dbReference type="SUPFAM" id="SSF53448">
    <property type="entry name" value="Nucleotide-diphospho-sugar transferases"/>
    <property type="match status" value="1"/>
</dbReference>
<evidence type="ECO:0008006" key="3">
    <source>
        <dbReference type="Google" id="ProtNLM"/>
    </source>
</evidence>
<proteinExistence type="predicted"/>
<gene>
    <name evidence="1" type="ORF">BJG93_13185</name>
</gene>
<dbReference type="EMBL" id="CP017561">
    <property type="protein sequence ID" value="APA86248.1"/>
    <property type="molecule type" value="Genomic_DNA"/>
</dbReference>
<dbReference type="KEGG" id="pspw:BJG93_13185"/>
<evidence type="ECO:0000313" key="1">
    <source>
        <dbReference type="EMBL" id="APA86248.1"/>
    </source>
</evidence>
<dbReference type="RefSeq" id="WP_027199229.1">
    <property type="nucleotide sequence ID" value="NZ_CP017561.2"/>
</dbReference>
<dbReference type="AlphaFoldDB" id="A0A1I9YIW5"/>
<keyword evidence="2" id="KW-1185">Reference proteome</keyword>
<dbReference type="Proteomes" id="UP000179860">
    <property type="component" value="Chromosome 1"/>
</dbReference>
<name>A0A1I9YIW5_9BURK</name>
<accession>A0A1I9YIW5</accession>
<dbReference type="InterPro" id="IPR029044">
    <property type="entry name" value="Nucleotide-diphossugar_trans"/>
</dbReference>